<dbReference type="EMBL" id="JAHFXF010000127">
    <property type="protein sequence ID" value="KAG9695552.1"/>
    <property type="molecule type" value="Genomic_DNA"/>
</dbReference>
<feature type="non-terminal residue" evidence="2">
    <location>
        <position position="800"/>
    </location>
</feature>
<proteinExistence type="predicted"/>
<name>A0A9P8EQD7_AURME</name>
<feature type="coiled-coil region" evidence="1">
    <location>
        <begin position="71"/>
        <end position="98"/>
    </location>
</feature>
<organism evidence="2 3">
    <name type="scientific">Aureobasidium melanogenum</name>
    <name type="common">Aureobasidium pullulans var. melanogenum</name>
    <dbReference type="NCBI Taxonomy" id="46634"/>
    <lineage>
        <taxon>Eukaryota</taxon>
        <taxon>Fungi</taxon>
        <taxon>Dikarya</taxon>
        <taxon>Ascomycota</taxon>
        <taxon>Pezizomycotina</taxon>
        <taxon>Dothideomycetes</taxon>
        <taxon>Dothideomycetidae</taxon>
        <taxon>Dothideales</taxon>
        <taxon>Saccotheciaceae</taxon>
        <taxon>Aureobasidium</taxon>
    </lineage>
</organism>
<evidence type="ECO:0000256" key="1">
    <source>
        <dbReference type="SAM" id="Coils"/>
    </source>
</evidence>
<gene>
    <name evidence="2" type="ORF">KCU76_g4387</name>
</gene>
<evidence type="ECO:0000313" key="2">
    <source>
        <dbReference type="EMBL" id="KAG9695552.1"/>
    </source>
</evidence>
<comment type="caution">
    <text evidence="2">The sequence shown here is derived from an EMBL/GenBank/DDBJ whole genome shotgun (WGS) entry which is preliminary data.</text>
</comment>
<evidence type="ECO:0000313" key="3">
    <source>
        <dbReference type="Proteomes" id="UP000779574"/>
    </source>
</evidence>
<reference evidence="2" key="2">
    <citation type="submission" date="2021-08" db="EMBL/GenBank/DDBJ databases">
        <authorList>
            <person name="Gostincar C."/>
            <person name="Sun X."/>
            <person name="Song Z."/>
            <person name="Gunde-Cimerman N."/>
        </authorList>
    </citation>
    <scope>NUCLEOTIDE SEQUENCE</scope>
    <source>
        <strain evidence="2">EXF-9911</strain>
    </source>
</reference>
<reference evidence="2" key="1">
    <citation type="journal article" date="2021" name="J Fungi (Basel)">
        <title>Virulence traits and population genomics of the black yeast Aureobasidium melanogenum.</title>
        <authorList>
            <person name="Cernosa A."/>
            <person name="Sun X."/>
            <person name="Gostincar C."/>
            <person name="Fang C."/>
            <person name="Gunde-Cimerman N."/>
            <person name="Song Z."/>
        </authorList>
    </citation>
    <scope>NUCLEOTIDE SEQUENCE</scope>
    <source>
        <strain evidence="2">EXF-9911</strain>
    </source>
</reference>
<dbReference type="Proteomes" id="UP000779574">
    <property type="component" value="Unassembled WGS sequence"/>
</dbReference>
<dbReference type="AlphaFoldDB" id="A0A9P8EQD7"/>
<accession>A0A9P8EQD7</accession>
<sequence length="800" mass="89795">MDGDDFHASLQQLRLQLDLMNKRTTSILNKSHQHTNKVTHNSSQVGHFPPVVMAGNAQQIKHIGATVGALARQQEDRFQKLEHQLNLLSDKLDDLALNHPRFTSPESSTSSVHEEAEPCLNLPFGKSSDMPRQTLAATVADVGGYFYPNCIQFGHSDEQHISDVSTFVGRVNRTLRTKPINNIEIFLGGSALRWFHIGLRIDGSHIFDHENGELNIAKFCQSLILLFGVPKFSRPESDVEALHLAPASMRSVLLEDYAFPALEQARRQGAVSDFEVALSKAVERYNRNSIPVTVNPDIAKNKDLLSTLVCLRRSEFDQKLDKFLTSKPQRFDNATSARVPIEDTQKAGATGHEVKQDSMSATVNEIHRKKPSLTTTEVLGNPPIAKSDDVRVEIMTELPAARDCYGEKVLNPVEHKQKMLRCINFLADERVEVLSDFEEKLAALKDWLHNNHSHQDSDDEIELLWHRVEYMIWIHEQRIQKDAFQHSTDDQVPDSEFMSQTGNPSNGHQWRLDLNGATTGKVESLKSQVMQAQNEDCILKNRFEEATVAKARIGGLYPLNLRAPKMLERTKPKFAESIEAATEPYPPAPTVVSSPATPVLPCQVPASPLSEAPQMRGFRERLQDIVTMDSSEVGHSIPVSPEIAMKFGLQPDRQPTQQQIRQVQQQMHMQQMAQLQQNAIKRESIIQTNDYPKIAPHQESSVLATDDTSYINPHSFYQSGCATVKNSMERNTTHFELGPLDDQECTNYAHMLNHHAAAVAEESIHEAEVPSHLALPGHKPTWCERKAAKVAGGYEKFPQN</sequence>
<keyword evidence="1" id="KW-0175">Coiled coil</keyword>
<dbReference type="OrthoDB" id="446168at2759"/>
<protein>
    <submittedName>
        <fullName evidence="2">Uncharacterized protein</fullName>
    </submittedName>
</protein>